<accession>A0ACC3MS17</accession>
<evidence type="ECO:0000313" key="2">
    <source>
        <dbReference type="Proteomes" id="UP001281147"/>
    </source>
</evidence>
<keyword evidence="2" id="KW-1185">Reference proteome</keyword>
<organism evidence="1 2">
    <name type="scientific">Vermiconidia calcicola</name>
    <dbReference type="NCBI Taxonomy" id="1690605"/>
    <lineage>
        <taxon>Eukaryota</taxon>
        <taxon>Fungi</taxon>
        <taxon>Dikarya</taxon>
        <taxon>Ascomycota</taxon>
        <taxon>Pezizomycotina</taxon>
        <taxon>Dothideomycetes</taxon>
        <taxon>Dothideomycetidae</taxon>
        <taxon>Mycosphaerellales</taxon>
        <taxon>Extremaceae</taxon>
        <taxon>Vermiconidia</taxon>
    </lineage>
</organism>
<evidence type="ECO:0000313" key="1">
    <source>
        <dbReference type="EMBL" id="KAK3702294.1"/>
    </source>
</evidence>
<comment type="caution">
    <text evidence="1">The sequence shown here is derived from an EMBL/GenBank/DDBJ whole genome shotgun (WGS) entry which is preliminary data.</text>
</comment>
<dbReference type="Proteomes" id="UP001281147">
    <property type="component" value="Unassembled WGS sequence"/>
</dbReference>
<proteinExistence type="predicted"/>
<sequence>MSTSTLANGDSAYTAPDGQLYVWGGDAVNCTLPACPVELSIYGYRASLPLSSVLIALYALCAIAQTYLGWRYKTWSFMAAMLLGCFTEALGYVGRILMWQNPWNDAGFTMQIVLITIGPVFFSAAIYVMLSQM</sequence>
<dbReference type="EMBL" id="JAUTXU010000163">
    <property type="protein sequence ID" value="KAK3702294.1"/>
    <property type="molecule type" value="Genomic_DNA"/>
</dbReference>
<gene>
    <name evidence="1" type="ORF">LTR37_015005</name>
</gene>
<protein>
    <submittedName>
        <fullName evidence="1">Uncharacterized protein</fullName>
    </submittedName>
</protein>
<name>A0ACC3MS17_9PEZI</name>
<reference evidence="1" key="1">
    <citation type="submission" date="2023-07" db="EMBL/GenBank/DDBJ databases">
        <title>Black Yeasts Isolated from many extreme environments.</title>
        <authorList>
            <person name="Coleine C."/>
            <person name="Stajich J.E."/>
            <person name="Selbmann L."/>
        </authorList>
    </citation>
    <scope>NUCLEOTIDE SEQUENCE</scope>
    <source>
        <strain evidence="1">CCFEE 5714</strain>
    </source>
</reference>